<sequence length="301" mass="33373">MRGPVKTAKKRKSAEKLESSSSSNKRKAKPGTKEMTAGNQENFEMPEGRLACPFKAGIREIGLQNFLNLFAKNITAIFGINPEINVEDVVIVLHYCLQGQALKAGVWSFGTARRRKSTEKLDSPSSSNKRKAQPGTEEMSSEIEETHKIPERSVCPLAGITKICTGVLRNVQIEDDASCFLAVGLHNFIKILSGNSSTIFRNKTELEAKDVSMVLVDYFGENAMKVATSEGIKCVVLYESGLISFKPRKVLPFEAKMNLRQEQAEEKDAHIDIALRKYCYKYGKSLPSNASLMVGKRFLQG</sequence>
<keyword evidence="3" id="KW-1185">Reference proteome</keyword>
<organism evidence="2 3">
    <name type="scientific">Araneus ventricosus</name>
    <name type="common">Orbweaver spider</name>
    <name type="synonym">Epeira ventricosa</name>
    <dbReference type="NCBI Taxonomy" id="182803"/>
    <lineage>
        <taxon>Eukaryota</taxon>
        <taxon>Metazoa</taxon>
        <taxon>Ecdysozoa</taxon>
        <taxon>Arthropoda</taxon>
        <taxon>Chelicerata</taxon>
        <taxon>Arachnida</taxon>
        <taxon>Araneae</taxon>
        <taxon>Araneomorphae</taxon>
        <taxon>Entelegynae</taxon>
        <taxon>Araneoidea</taxon>
        <taxon>Araneidae</taxon>
        <taxon>Araneus</taxon>
    </lineage>
</organism>
<name>A0A4Y2DTX1_ARAVE</name>
<dbReference type="Proteomes" id="UP000499080">
    <property type="component" value="Unassembled WGS sequence"/>
</dbReference>
<protein>
    <submittedName>
        <fullName evidence="2">Uncharacterized protein</fullName>
    </submittedName>
</protein>
<dbReference type="EMBL" id="BGPR01000440">
    <property type="protein sequence ID" value="GBM20300.1"/>
    <property type="molecule type" value="Genomic_DNA"/>
</dbReference>
<feature type="region of interest" description="Disordered" evidence="1">
    <location>
        <begin position="1"/>
        <end position="44"/>
    </location>
</feature>
<evidence type="ECO:0000313" key="2">
    <source>
        <dbReference type="EMBL" id="GBM20300.1"/>
    </source>
</evidence>
<reference evidence="2 3" key="1">
    <citation type="journal article" date="2019" name="Sci. Rep.">
        <title>Orb-weaving spider Araneus ventricosus genome elucidates the spidroin gene catalogue.</title>
        <authorList>
            <person name="Kono N."/>
            <person name="Nakamura H."/>
            <person name="Ohtoshi R."/>
            <person name="Moran D.A.P."/>
            <person name="Shinohara A."/>
            <person name="Yoshida Y."/>
            <person name="Fujiwara M."/>
            <person name="Mori M."/>
            <person name="Tomita M."/>
            <person name="Arakawa K."/>
        </authorList>
    </citation>
    <scope>NUCLEOTIDE SEQUENCE [LARGE SCALE GENOMIC DNA]</scope>
</reference>
<feature type="region of interest" description="Disordered" evidence="1">
    <location>
        <begin position="117"/>
        <end position="147"/>
    </location>
</feature>
<evidence type="ECO:0000256" key="1">
    <source>
        <dbReference type="SAM" id="MobiDB-lite"/>
    </source>
</evidence>
<dbReference type="AlphaFoldDB" id="A0A4Y2DTX1"/>
<proteinExistence type="predicted"/>
<gene>
    <name evidence="2" type="ORF">AVEN_195862_1</name>
</gene>
<evidence type="ECO:0000313" key="3">
    <source>
        <dbReference type="Proteomes" id="UP000499080"/>
    </source>
</evidence>
<accession>A0A4Y2DTX1</accession>
<comment type="caution">
    <text evidence="2">The sequence shown here is derived from an EMBL/GenBank/DDBJ whole genome shotgun (WGS) entry which is preliminary data.</text>
</comment>